<dbReference type="Gene3D" id="3.30.1240.10">
    <property type="match status" value="1"/>
</dbReference>
<dbReference type="SFLD" id="SFLDG01140">
    <property type="entry name" value="C2.B:_Phosphomannomutase_and_P"/>
    <property type="match status" value="1"/>
</dbReference>
<evidence type="ECO:0000313" key="1">
    <source>
        <dbReference type="EMBL" id="PST38369.1"/>
    </source>
</evidence>
<dbReference type="NCBIfam" id="TIGR00099">
    <property type="entry name" value="Cof-subfamily"/>
    <property type="match status" value="1"/>
</dbReference>
<dbReference type="Proteomes" id="UP000241201">
    <property type="component" value="Unassembled WGS sequence"/>
</dbReference>
<dbReference type="GO" id="GO:0005829">
    <property type="term" value="C:cytosol"/>
    <property type="evidence" value="ECO:0007669"/>
    <property type="project" value="TreeGrafter"/>
</dbReference>
<dbReference type="InterPro" id="IPR023214">
    <property type="entry name" value="HAD_sf"/>
</dbReference>
<dbReference type="InterPro" id="IPR000150">
    <property type="entry name" value="Cof"/>
</dbReference>
<reference evidence="2" key="1">
    <citation type="submission" date="2018-03" db="EMBL/GenBank/DDBJ databases">
        <title>Lachnoclostridium SNUG30370 gen.nov., sp.nov., isolated from human faeces.</title>
        <authorList>
            <person name="Seo B."/>
            <person name="Jeon K."/>
            <person name="Ko G."/>
        </authorList>
    </citation>
    <scope>NUCLEOTIDE SEQUENCE [LARGE SCALE GENOMIC DNA]</scope>
    <source>
        <strain evidence="2">SNUG30370</strain>
    </source>
</reference>
<dbReference type="SFLD" id="SFLDS00003">
    <property type="entry name" value="Haloacid_Dehalogenase"/>
    <property type="match status" value="1"/>
</dbReference>
<sequence>MMKKIVFLDIDGTLVTPNYPLSDFVKKGIKKARENGHLIFLCTGRNRVGIESIMSDDFDGCICSAGGYLEIKGEMIETTYLDKEEVEQARRVFEQNHILYNLESTYMTFASEELRHYFAHALLGDEGTNSEFERLKEQQKKEYHMIDISKYQDQGIHKLCFIAFNREDIEKTKILLPNYHFIVHEMFSQHSINGEIIKKGTDKGLAIKKVVETLHMKMEDTIAFGDSMNDYEMLQVCNYGVAMKNACQELKASADNICESVENDGVYYEMERLGLFECLD</sequence>
<keyword evidence="1" id="KW-0378">Hydrolase</keyword>
<dbReference type="Gene3D" id="3.40.50.1000">
    <property type="entry name" value="HAD superfamily/HAD-like"/>
    <property type="match status" value="1"/>
</dbReference>
<gene>
    <name evidence="1" type="ORF">C7U55_10300</name>
</gene>
<dbReference type="InterPro" id="IPR006379">
    <property type="entry name" value="HAD-SF_hydro_IIB"/>
</dbReference>
<dbReference type="PANTHER" id="PTHR10000:SF25">
    <property type="entry name" value="PHOSPHATASE YKRA-RELATED"/>
    <property type="match status" value="1"/>
</dbReference>
<dbReference type="PANTHER" id="PTHR10000">
    <property type="entry name" value="PHOSPHOSERINE PHOSPHATASE"/>
    <property type="match status" value="1"/>
</dbReference>
<organism evidence="1 2">
    <name type="scientific">Faecalibacillus faecis</name>
    <dbReference type="NCBI Taxonomy" id="1982628"/>
    <lineage>
        <taxon>Bacteria</taxon>
        <taxon>Bacillati</taxon>
        <taxon>Bacillota</taxon>
        <taxon>Erysipelotrichia</taxon>
        <taxon>Erysipelotrichales</taxon>
        <taxon>Coprobacillaceae</taxon>
        <taxon>Faecalibacillus</taxon>
    </lineage>
</organism>
<evidence type="ECO:0000313" key="2">
    <source>
        <dbReference type="Proteomes" id="UP000241201"/>
    </source>
</evidence>
<dbReference type="GO" id="GO:0016791">
    <property type="term" value="F:phosphatase activity"/>
    <property type="evidence" value="ECO:0007669"/>
    <property type="project" value="TreeGrafter"/>
</dbReference>
<dbReference type="SUPFAM" id="SSF56784">
    <property type="entry name" value="HAD-like"/>
    <property type="match status" value="1"/>
</dbReference>
<accession>A0A2T3FSY6</accession>
<dbReference type="AlphaFoldDB" id="A0A2T3FSY6"/>
<dbReference type="PROSITE" id="PS01228">
    <property type="entry name" value="COF_1"/>
    <property type="match status" value="1"/>
</dbReference>
<keyword evidence="2" id="KW-1185">Reference proteome</keyword>
<dbReference type="EMBL" id="PYLP01000015">
    <property type="protein sequence ID" value="PST38369.1"/>
    <property type="molecule type" value="Genomic_DNA"/>
</dbReference>
<dbReference type="GO" id="GO:0000287">
    <property type="term" value="F:magnesium ion binding"/>
    <property type="evidence" value="ECO:0007669"/>
    <property type="project" value="TreeGrafter"/>
</dbReference>
<protein>
    <submittedName>
        <fullName evidence="1">Cof-type HAD-IIB family hydrolase</fullName>
    </submittedName>
</protein>
<name>A0A2T3FSY6_9FIRM</name>
<dbReference type="Pfam" id="PF08282">
    <property type="entry name" value="Hydrolase_3"/>
    <property type="match status" value="1"/>
</dbReference>
<comment type="caution">
    <text evidence="1">The sequence shown here is derived from an EMBL/GenBank/DDBJ whole genome shotgun (WGS) entry which is preliminary data.</text>
</comment>
<dbReference type="NCBIfam" id="TIGR01484">
    <property type="entry name" value="HAD-SF-IIB"/>
    <property type="match status" value="1"/>
</dbReference>
<dbReference type="InterPro" id="IPR036412">
    <property type="entry name" value="HAD-like_sf"/>
</dbReference>
<proteinExistence type="predicted"/>